<gene>
    <name evidence="7" type="ORF">NQ315_008091</name>
</gene>
<evidence type="ECO:0000313" key="8">
    <source>
        <dbReference type="Proteomes" id="UP001159042"/>
    </source>
</evidence>
<evidence type="ECO:0000256" key="1">
    <source>
        <dbReference type="ARBA" id="ARBA00004496"/>
    </source>
</evidence>
<feature type="region of interest" description="Disordered" evidence="5">
    <location>
        <begin position="186"/>
        <end position="219"/>
    </location>
</feature>
<dbReference type="PANTHER" id="PTHR46109:SF1">
    <property type="entry name" value="PROTEIN LIN-28 HOMOLOG"/>
    <property type="match status" value="1"/>
</dbReference>
<dbReference type="Proteomes" id="UP001159042">
    <property type="component" value="Unassembled WGS sequence"/>
</dbReference>
<sequence length="335" mass="37679">MDVEQSRINKTGGVEEKSTYTTKSITSSNAKIDIYYEKHKCLTFTDDLVVLTESREESKEVVKKLEEQLVKSGLRINEKETKYQTNGGKTYKFEESVIQMTGFRSLGDDEEVEFECQVSEKGLEATKVTGPQSSDCRGSHRRPLSKKTCYNCGEFANHIAAKCQLGPQPKRCHNCKSEEHLIADCPQRTDRTQPKKSGGSDRSGNGSASTSTSQIGPSTLSEGISKLQIELGLRQLPIKVVITSFISLNPEHSTESVMTAPYRISIPQDLFSVLKQKRDNPFHYVLLFLDLDSSDSQRNDNNYQPSEADSRHIYNRSLTTKKLTASQFPIQFPTW</sequence>
<dbReference type="GO" id="GO:0031054">
    <property type="term" value="P:pre-miRNA processing"/>
    <property type="evidence" value="ECO:0007669"/>
    <property type="project" value="TreeGrafter"/>
</dbReference>
<dbReference type="Gene3D" id="2.40.50.140">
    <property type="entry name" value="Nucleic acid-binding proteins"/>
    <property type="match status" value="1"/>
</dbReference>
<evidence type="ECO:0000256" key="5">
    <source>
        <dbReference type="SAM" id="MobiDB-lite"/>
    </source>
</evidence>
<feature type="compositionally biased region" description="Polar residues" evidence="5">
    <location>
        <begin position="200"/>
        <end position="219"/>
    </location>
</feature>
<reference evidence="7 8" key="1">
    <citation type="journal article" date="2023" name="Insect Mol. Biol.">
        <title>Genome sequencing provides insights into the evolution of gene families encoding plant cell wall-degrading enzymes in longhorned beetles.</title>
        <authorList>
            <person name="Shin N.R."/>
            <person name="Okamura Y."/>
            <person name="Kirsch R."/>
            <person name="Pauchet Y."/>
        </authorList>
    </citation>
    <scope>NUCLEOTIDE SEQUENCE [LARGE SCALE GENOMIC DNA]</scope>
    <source>
        <strain evidence="7">EAD_L_NR</strain>
    </source>
</reference>
<dbReference type="InterPro" id="IPR036875">
    <property type="entry name" value="Znf_CCHC_sf"/>
</dbReference>
<keyword evidence="4" id="KW-0175">Coiled coil</keyword>
<dbReference type="GO" id="GO:0003729">
    <property type="term" value="F:mRNA binding"/>
    <property type="evidence" value="ECO:0007669"/>
    <property type="project" value="TreeGrafter"/>
</dbReference>
<protein>
    <recommendedName>
        <fullName evidence="6">Reverse transcriptase domain-containing protein</fullName>
    </recommendedName>
</protein>
<feature type="region of interest" description="Disordered" evidence="5">
    <location>
        <begin position="1"/>
        <end position="21"/>
    </location>
</feature>
<feature type="compositionally biased region" description="Basic and acidic residues" evidence="5">
    <location>
        <begin position="1"/>
        <end position="18"/>
    </location>
</feature>
<dbReference type="PANTHER" id="PTHR46109">
    <property type="entry name" value="PROTEIN LIN-28"/>
    <property type="match status" value="1"/>
</dbReference>
<evidence type="ECO:0000313" key="7">
    <source>
        <dbReference type="EMBL" id="KAJ8918395.1"/>
    </source>
</evidence>
<dbReference type="SUPFAM" id="SSF57756">
    <property type="entry name" value="Retrovirus zinc finger-like domains"/>
    <property type="match status" value="1"/>
</dbReference>
<feature type="coiled-coil region" evidence="4">
    <location>
        <begin position="48"/>
        <end position="82"/>
    </location>
</feature>
<dbReference type="Gene3D" id="4.10.60.10">
    <property type="entry name" value="Zinc finger, CCHC-type"/>
    <property type="match status" value="1"/>
</dbReference>
<dbReference type="InterPro" id="IPR051373">
    <property type="entry name" value="Lin-28_RNA-binding"/>
</dbReference>
<accession>A0AAV8VWT6</accession>
<comment type="subcellular location">
    <subcellularLocation>
        <location evidence="1">Cytoplasm</location>
    </subcellularLocation>
</comment>
<comment type="similarity">
    <text evidence="2">Belongs to the lin-28 family.</text>
</comment>
<comment type="caution">
    <text evidence="7">The sequence shown here is derived from an EMBL/GenBank/DDBJ whole genome shotgun (WGS) entry which is preliminary data.</text>
</comment>
<dbReference type="SMART" id="SM00343">
    <property type="entry name" value="ZnF_C2HC"/>
    <property type="match status" value="2"/>
</dbReference>
<dbReference type="InterPro" id="IPR012340">
    <property type="entry name" value="NA-bd_OB-fold"/>
</dbReference>
<evidence type="ECO:0000256" key="4">
    <source>
        <dbReference type="SAM" id="Coils"/>
    </source>
</evidence>
<evidence type="ECO:0000256" key="3">
    <source>
        <dbReference type="ARBA" id="ARBA00022490"/>
    </source>
</evidence>
<dbReference type="InterPro" id="IPR002059">
    <property type="entry name" value="CSP_DNA-bd"/>
</dbReference>
<keyword evidence="3" id="KW-0963">Cytoplasm</keyword>
<dbReference type="InterPro" id="IPR000477">
    <property type="entry name" value="RT_dom"/>
</dbReference>
<evidence type="ECO:0000259" key="6">
    <source>
        <dbReference type="PROSITE" id="PS50878"/>
    </source>
</evidence>
<organism evidence="7 8">
    <name type="scientific">Exocentrus adspersus</name>
    <dbReference type="NCBI Taxonomy" id="1586481"/>
    <lineage>
        <taxon>Eukaryota</taxon>
        <taxon>Metazoa</taxon>
        <taxon>Ecdysozoa</taxon>
        <taxon>Arthropoda</taxon>
        <taxon>Hexapoda</taxon>
        <taxon>Insecta</taxon>
        <taxon>Pterygota</taxon>
        <taxon>Neoptera</taxon>
        <taxon>Endopterygota</taxon>
        <taxon>Coleoptera</taxon>
        <taxon>Polyphaga</taxon>
        <taxon>Cucujiformia</taxon>
        <taxon>Chrysomeloidea</taxon>
        <taxon>Cerambycidae</taxon>
        <taxon>Lamiinae</taxon>
        <taxon>Acanthocinini</taxon>
        <taxon>Exocentrus</taxon>
    </lineage>
</organism>
<dbReference type="AlphaFoldDB" id="A0AAV8VWT6"/>
<evidence type="ECO:0000256" key="2">
    <source>
        <dbReference type="ARBA" id="ARBA00008840"/>
    </source>
</evidence>
<dbReference type="EMBL" id="JANEYG010000026">
    <property type="protein sequence ID" value="KAJ8918395.1"/>
    <property type="molecule type" value="Genomic_DNA"/>
</dbReference>
<dbReference type="GO" id="GO:0005634">
    <property type="term" value="C:nucleus"/>
    <property type="evidence" value="ECO:0007669"/>
    <property type="project" value="TreeGrafter"/>
</dbReference>
<dbReference type="GO" id="GO:0005737">
    <property type="term" value="C:cytoplasm"/>
    <property type="evidence" value="ECO:0007669"/>
    <property type="project" value="UniProtKB-SubCell"/>
</dbReference>
<dbReference type="Pfam" id="PF00313">
    <property type="entry name" value="CSD"/>
    <property type="match status" value="1"/>
</dbReference>
<feature type="domain" description="Reverse transcriptase" evidence="6">
    <location>
        <begin position="1"/>
        <end position="105"/>
    </location>
</feature>
<dbReference type="PROSITE" id="PS50878">
    <property type="entry name" value="RT_POL"/>
    <property type="match status" value="1"/>
</dbReference>
<dbReference type="InterPro" id="IPR001878">
    <property type="entry name" value="Znf_CCHC"/>
</dbReference>
<dbReference type="GO" id="GO:0008270">
    <property type="term" value="F:zinc ion binding"/>
    <property type="evidence" value="ECO:0007669"/>
    <property type="project" value="InterPro"/>
</dbReference>
<proteinExistence type="inferred from homology"/>
<name>A0AAV8VWT6_9CUCU</name>
<keyword evidence="8" id="KW-1185">Reference proteome</keyword>